<dbReference type="Proteomes" id="UP001630127">
    <property type="component" value="Unassembled WGS sequence"/>
</dbReference>
<proteinExistence type="predicted"/>
<keyword evidence="1" id="KW-1133">Transmembrane helix</keyword>
<evidence type="ECO:0000313" key="3">
    <source>
        <dbReference type="Proteomes" id="UP001630127"/>
    </source>
</evidence>
<dbReference type="AlphaFoldDB" id="A0ABD2YHV3"/>
<evidence type="ECO:0000313" key="2">
    <source>
        <dbReference type="EMBL" id="KAL3505770.1"/>
    </source>
</evidence>
<evidence type="ECO:0008006" key="4">
    <source>
        <dbReference type="Google" id="ProtNLM"/>
    </source>
</evidence>
<evidence type="ECO:0000256" key="1">
    <source>
        <dbReference type="SAM" id="Phobius"/>
    </source>
</evidence>
<keyword evidence="1" id="KW-0812">Transmembrane</keyword>
<sequence>MDANGDIRHGRRNVYRARPLFTMPLTMVFILLSSVAITRFVESYFGFGKPAITPCFCIESLSILPLPLSPNNSNFSPFKTGWNITFQVENPYGDFYALSYDDMVAKVYFGEKPIWEAAIPSFEQTHQDFLEVNFPAMSVTVEDIESEFCWDFSVRLRANVAQKRRNQGRREYNWGGRMLDVWFGLDAEFSRTLGVLEGVKGTGRCEVSVVKPKLEARVVFGIKFCLMLIVLKISNAIRL</sequence>
<accession>A0ABD2YHV3</accession>
<reference evidence="2 3" key="1">
    <citation type="submission" date="2024-11" db="EMBL/GenBank/DDBJ databases">
        <title>A near-complete genome assembly of Cinchona calisaya.</title>
        <authorList>
            <person name="Lian D.C."/>
            <person name="Zhao X.W."/>
            <person name="Wei L."/>
        </authorList>
    </citation>
    <scope>NUCLEOTIDE SEQUENCE [LARGE SCALE GENOMIC DNA]</scope>
    <source>
        <tissue evidence="2">Nenye</tissue>
    </source>
</reference>
<organism evidence="2 3">
    <name type="scientific">Cinchona calisaya</name>
    <dbReference type="NCBI Taxonomy" id="153742"/>
    <lineage>
        <taxon>Eukaryota</taxon>
        <taxon>Viridiplantae</taxon>
        <taxon>Streptophyta</taxon>
        <taxon>Embryophyta</taxon>
        <taxon>Tracheophyta</taxon>
        <taxon>Spermatophyta</taxon>
        <taxon>Magnoliopsida</taxon>
        <taxon>eudicotyledons</taxon>
        <taxon>Gunneridae</taxon>
        <taxon>Pentapetalae</taxon>
        <taxon>asterids</taxon>
        <taxon>lamiids</taxon>
        <taxon>Gentianales</taxon>
        <taxon>Rubiaceae</taxon>
        <taxon>Cinchonoideae</taxon>
        <taxon>Cinchoneae</taxon>
        <taxon>Cinchona</taxon>
    </lineage>
</organism>
<keyword evidence="3" id="KW-1185">Reference proteome</keyword>
<dbReference type="EMBL" id="JBJUIK010000013">
    <property type="protein sequence ID" value="KAL3505770.1"/>
    <property type="molecule type" value="Genomic_DNA"/>
</dbReference>
<name>A0ABD2YHV3_9GENT</name>
<keyword evidence="1" id="KW-0472">Membrane</keyword>
<comment type="caution">
    <text evidence="2">The sequence shown here is derived from an EMBL/GenBank/DDBJ whole genome shotgun (WGS) entry which is preliminary data.</text>
</comment>
<feature type="transmembrane region" description="Helical" evidence="1">
    <location>
        <begin position="20"/>
        <end position="41"/>
    </location>
</feature>
<protein>
    <recommendedName>
        <fullName evidence="4">Late embryogenesis abundant protein LEA-2 subgroup domain-containing protein</fullName>
    </recommendedName>
</protein>
<gene>
    <name evidence="2" type="ORF">ACH5RR_031152</name>
</gene>